<dbReference type="EMBL" id="NAJQ01000552">
    <property type="protein sequence ID" value="TKA67747.1"/>
    <property type="molecule type" value="Genomic_DNA"/>
</dbReference>
<comment type="caution">
    <text evidence="1">The sequence shown here is derived from an EMBL/GenBank/DDBJ whole genome shotgun (WGS) entry which is preliminary data.</text>
</comment>
<evidence type="ECO:0000313" key="1">
    <source>
        <dbReference type="EMBL" id="TKA67747.1"/>
    </source>
</evidence>
<sequence>MSETKGHAYLYCRSHFDFDFDFILSDNRLTKPTIPQPTSVSKQTKHIMKCLTLTLASMLLWTLANSGPIDDGLRRDPNIELLTRVDDTSEVADDPDTCCLGAILVWRRCCAFTCGVCKRIRCDINEECGPNGPTPRCCTFYSKRDVDGLMSPLPYAVFPLEW</sequence>
<name>A0A4U0WX65_9PEZI</name>
<dbReference type="Proteomes" id="UP000309340">
    <property type="component" value="Unassembled WGS sequence"/>
</dbReference>
<dbReference type="AlphaFoldDB" id="A0A4U0WX65"/>
<keyword evidence="2" id="KW-1185">Reference proteome</keyword>
<reference evidence="1 2" key="1">
    <citation type="submission" date="2017-03" db="EMBL/GenBank/DDBJ databases">
        <title>Genomes of endolithic fungi from Antarctica.</title>
        <authorList>
            <person name="Coleine C."/>
            <person name="Masonjones S."/>
            <person name="Stajich J.E."/>
        </authorList>
    </citation>
    <scope>NUCLEOTIDE SEQUENCE [LARGE SCALE GENOMIC DNA]</scope>
    <source>
        <strain evidence="1 2">CCFEE 5184</strain>
    </source>
</reference>
<accession>A0A4U0WX65</accession>
<gene>
    <name evidence="1" type="ORF">B0A55_07788</name>
</gene>
<evidence type="ECO:0000313" key="2">
    <source>
        <dbReference type="Proteomes" id="UP000309340"/>
    </source>
</evidence>
<organism evidence="1 2">
    <name type="scientific">Friedmanniomyces simplex</name>
    <dbReference type="NCBI Taxonomy" id="329884"/>
    <lineage>
        <taxon>Eukaryota</taxon>
        <taxon>Fungi</taxon>
        <taxon>Dikarya</taxon>
        <taxon>Ascomycota</taxon>
        <taxon>Pezizomycotina</taxon>
        <taxon>Dothideomycetes</taxon>
        <taxon>Dothideomycetidae</taxon>
        <taxon>Mycosphaerellales</taxon>
        <taxon>Teratosphaeriaceae</taxon>
        <taxon>Friedmanniomyces</taxon>
    </lineage>
</organism>
<proteinExistence type="predicted"/>
<protein>
    <submittedName>
        <fullName evidence="1">Uncharacterized protein</fullName>
    </submittedName>
</protein>